<evidence type="ECO:0000313" key="3">
    <source>
        <dbReference type="EMBL" id="TYK17172.1"/>
    </source>
</evidence>
<keyword evidence="1" id="KW-0812">Transmembrane</keyword>
<evidence type="ECO:0000313" key="5">
    <source>
        <dbReference type="Proteomes" id="UP000321947"/>
    </source>
</evidence>
<dbReference type="EMBL" id="SSTE01012362">
    <property type="protein sequence ID" value="KAA0049387.1"/>
    <property type="molecule type" value="Genomic_DNA"/>
</dbReference>
<comment type="caution">
    <text evidence="2">The sequence shown here is derived from an EMBL/GenBank/DDBJ whole genome shotgun (WGS) entry which is preliminary data.</text>
</comment>
<dbReference type="InterPro" id="IPR038944">
    <property type="entry name" value="OEP7-like"/>
</dbReference>
<proteinExistence type="predicted"/>
<accession>A0A5A7U4W2</accession>
<dbReference type="OrthoDB" id="754892at2759"/>
<gene>
    <name evidence="3" type="ORF">E5676_scaffold434G00160</name>
    <name evidence="2" type="ORF">E6C27_scaffold171G006320</name>
</gene>
<keyword evidence="1" id="KW-0472">Membrane</keyword>
<protein>
    <submittedName>
        <fullName evidence="2">Uncharacterized protein</fullName>
    </submittedName>
</protein>
<reference evidence="4 5" key="1">
    <citation type="submission" date="2019-08" db="EMBL/GenBank/DDBJ databases">
        <title>Draft genome sequences of two oriental melons (Cucumis melo L. var makuwa).</title>
        <authorList>
            <person name="Kwon S.-Y."/>
        </authorList>
    </citation>
    <scope>NUCLEOTIDE SEQUENCE [LARGE SCALE GENOMIC DNA]</scope>
    <source>
        <strain evidence="5">cv. Chang Bougi</strain>
        <strain evidence="4">cv. SW 3</strain>
        <tissue evidence="2">Leaf</tissue>
    </source>
</reference>
<sequence length="117" mass="12832">MKETAKLNAARSGLVVIGALAFGYLSLQVGFKPYLEKAQSYLQHPEPEPSTILKDAVSNPDVSRDVGKLKKDRLLLIEDTDRLGNPSILVINMVQQTTILNTCSMVIAGLEEILAFF</sequence>
<evidence type="ECO:0000313" key="2">
    <source>
        <dbReference type="EMBL" id="KAA0049387.1"/>
    </source>
</evidence>
<keyword evidence="1" id="KW-1133">Transmembrane helix</keyword>
<evidence type="ECO:0000256" key="1">
    <source>
        <dbReference type="SAM" id="Phobius"/>
    </source>
</evidence>
<evidence type="ECO:0000313" key="4">
    <source>
        <dbReference type="Proteomes" id="UP000321393"/>
    </source>
</evidence>
<organism evidence="2 4">
    <name type="scientific">Cucumis melo var. makuwa</name>
    <name type="common">Oriental melon</name>
    <dbReference type="NCBI Taxonomy" id="1194695"/>
    <lineage>
        <taxon>Eukaryota</taxon>
        <taxon>Viridiplantae</taxon>
        <taxon>Streptophyta</taxon>
        <taxon>Embryophyta</taxon>
        <taxon>Tracheophyta</taxon>
        <taxon>Spermatophyta</taxon>
        <taxon>Magnoliopsida</taxon>
        <taxon>eudicotyledons</taxon>
        <taxon>Gunneridae</taxon>
        <taxon>Pentapetalae</taxon>
        <taxon>rosids</taxon>
        <taxon>fabids</taxon>
        <taxon>Cucurbitales</taxon>
        <taxon>Cucurbitaceae</taxon>
        <taxon>Benincaseae</taxon>
        <taxon>Cucumis</taxon>
    </lineage>
</organism>
<dbReference type="PANTHER" id="PTHR33982">
    <property type="entry name" value="OUTER ENVELOPE MEMBRANE PROTEIN 7-RELATED"/>
    <property type="match status" value="1"/>
</dbReference>
<dbReference type="Proteomes" id="UP000321947">
    <property type="component" value="Unassembled WGS sequence"/>
</dbReference>
<name>A0A5A7U4W2_CUCMM</name>
<dbReference type="AlphaFoldDB" id="A0A5A7U4W2"/>
<dbReference type="Proteomes" id="UP000321393">
    <property type="component" value="Unassembled WGS sequence"/>
</dbReference>
<dbReference type="PANTHER" id="PTHR33982:SF4">
    <property type="entry name" value="TRANSMEMBRANE PROTEIN"/>
    <property type="match status" value="1"/>
</dbReference>
<feature type="transmembrane region" description="Helical" evidence="1">
    <location>
        <begin position="12"/>
        <end position="31"/>
    </location>
</feature>
<dbReference type="EMBL" id="SSTD01008130">
    <property type="protein sequence ID" value="TYK17172.1"/>
    <property type="molecule type" value="Genomic_DNA"/>
</dbReference>